<reference evidence="1" key="1">
    <citation type="journal article" date="2017" name="Nature">
        <title>The genome of Chenopodium quinoa.</title>
        <authorList>
            <person name="Jarvis D.E."/>
            <person name="Ho Y.S."/>
            <person name="Lightfoot D.J."/>
            <person name="Schmoeckel S.M."/>
            <person name="Li B."/>
            <person name="Borm T.J.A."/>
            <person name="Ohyanagi H."/>
            <person name="Mineta K."/>
            <person name="Michell C.T."/>
            <person name="Saber N."/>
            <person name="Kharbatia N.M."/>
            <person name="Rupper R.R."/>
            <person name="Sharp A.R."/>
            <person name="Dally N."/>
            <person name="Boughton B.A."/>
            <person name="Woo Y.H."/>
            <person name="Gao G."/>
            <person name="Schijlen E.G.W.M."/>
            <person name="Guo X."/>
            <person name="Momin A.A."/>
            <person name="Negrao S."/>
            <person name="Al-Babili S."/>
            <person name="Gehring C."/>
            <person name="Roessner U."/>
            <person name="Jung C."/>
            <person name="Murphy K."/>
            <person name="Arold S.T."/>
            <person name="Gojobori T."/>
            <person name="van der Linden C.G."/>
            <person name="van Loo E.N."/>
            <person name="Jellen E.N."/>
            <person name="Maughan P.J."/>
            <person name="Tester M."/>
        </authorList>
    </citation>
    <scope>NUCLEOTIDE SEQUENCE [LARGE SCALE GENOMIC DNA]</scope>
    <source>
        <strain evidence="1">cv. PI 614886</strain>
    </source>
</reference>
<protein>
    <submittedName>
        <fullName evidence="1">Uncharacterized protein</fullName>
    </submittedName>
</protein>
<reference evidence="1" key="2">
    <citation type="submission" date="2021-03" db="UniProtKB">
        <authorList>
            <consortium name="EnsemblPlants"/>
        </authorList>
    </citation>
    <scope>IDENTIFICATION</scope>
</reference>
<evidence type="ECO:0000313" key="1">
    <source>
        <dbReference type="EnsemblPlants" id="AUR62029819-RA:cds"/>
    </source>
</evidence>
<name>A0A803MI71_CHEQI</name>
<accession>A0A803MI71</accession>
<dbReference type="Gramene" id="AUR62029819-RA">
    <property type="protein sequence ID" value="AUR62029819-RA:cds"/>
    <property type="gene ID" value="AUR62029819"/>
</dbReference>
<proteinExistence type="predicted"/>
<sequence length="85" mass="9559">MKRMCANGLMMGNAIFKVQTQFIGYGDDWPKIPMLRALFRLCQNLVQPSPLAHGRAETSVWTTTVQPYKDGALYTAVNFTDVDAF</sequence>
<dbReference type="AlphaFoldDB" id="A0A803MI71"/>
<organism evidence="1 2">
    <name type="scientific">Chenopodium quinoa</name>
    <name type="common">Quinoa</name>
    <dbReference type="NCBI Taxonomy" id="63459"/>
    <lineage>
        <taxon>Eukaryota</taxon>
        <taxon>Viridiplantae</taxon>
        <taxon>Streptophyta</taxon>
        <taxon>Embryophyta</taxon>
        <taxon>Tracheophyta</taxon>
        <taxon>Spermatophyta</taxon>
        <taxon>Magnoliopsida</taxon>
        <taxon>eudicotyledons</taxon>
        <taxon>Gunneridae</taxon>
        <taxon>Pentapetalae</taxon>
        <taxon>Caryophyllales</taxon>
        <taxon>Chenopodiaceae</taxon>
        <taxon>Chenopodioideae</taxon>
        <taxon>Atripliceae</taxon>
        <taxon>Chenopodium</taxon>
    </lineage>
</organism>
<evidence type="ECO:0000313" key="2">
    <source>
        <dbReference type="Proteomes" id="UP000596660"/>
    </source>
</evidence>
<dbReference type="Proteomes" id="UP000596660">
    <property type="component" value="Unplaced"/>
</dbReference>
<keyword evidence="2" id="KW-1185">Reference proteome</keyword>
<dbReference type="EnsemblPlants" id="AUR62029819-RA">
    <property type="protein sequence ID" value="AUR62029819-RA:cds"/>
    <property type="gene ID" value="AUR62029819"/>
</dbReference>